<name>A0ABW3DTX0_9ACTN</name>
<feature type="transmembrane region" description="Helical" evidence="2">
    <location>
        <begin position="34"/>
        <end position="54"/>
    </location>
</feature>
<keyword evidence="2" id="KW-0472">Membrane</keyword>
<evidence type="ECO:0000313" key="4">
    <source>
        <dbReference type="Proteomes" id="UP001597024"/>
    </source>
</evidence>
<comment type="caution">
    <text evidence="3">The sequence shown here is derived from an EMBL/GenBank/DDBJ whole genome shotgun (WGS) entry which is preliminary data.</text>
</comment>
<sequence>MDVKSPAAAGSASRPSSTPPTQPSRTAVVLRRTGVALVGVGVAALAAAACVLSFEDLRALAITGEAPVGLAYLYPAAFDALLAVALIAVPLLR</sequence>
<feature type="transmembrane region" description="Helical" evidence="2">
    <location>
        <begin position="74"/>
        <end position="92"/>
    </location>
</feature>
<keyword evidence="2" id="KW-0812">Transmembrane</keyword>
<keyword evidence="2" id="KW-1133">Transmembrane helix</keyword>
<evidence type="ECO:0000256" key="1">
    <source>
        <dbReference type="SAM" id="MobiDB-lite"/>
    </source>
</evidence>
<evidence type="ECO:0000313" key="3">
    <source>
        <dbReference type="EMBL" id="MFD0886236.1"/>
    </source>
</evidence>
<protein>
    <submittedName>
        <fullName evidence="3">DUF2637 domain-containing protein</fullName>
    </submittedName>
</protein>
<feature type="compositionally biased region" description="Low complexity" evidence="1">
    <location>
        <begin position="1"/>
        <end position="16"/>
    </location>
</feature>
<dbReference type="Pfam" id="PF10935">
    <property type="entry name" value="DUF2637"/>
    <property type="match status" value="1"/>
</dbReference>
<feature type="region of interest" description="Disordered" evidence="1">
    <location>
        <begin position="1"/>
        <end position="26"/>
    </location>
</feature>
<dbReference type="InterPro" id="IPR021235">
    <property type="entry name" value="DUF2637"/>
</dbReference>
<keyword evidence="4" id="KW-1185">Reference proteome</keyword>
<feature type="non-terminal residue" evidence="3">
    <location>
        <position position="93"/>
    </location>
</feature>
<evidence type="ECO:0000256" key="2">
    <source>
        <dbReference type="SAM" id="Phobius"/>
    </source>
</evidence>
<proteinExistence type="predicted"/>
<gene>
    <name evidence="3" type="ORF">ACFQ08_16950</name>
</gene>
<dbReference type="Proteomes" id="UP001597024">
    <property type="component" value="Unassembled WGS sequence"/>
</dbReference>
<organism evidence="3 4">
    <name type="scientific">Streptosporangium algeriense</name>
    <dbReference type="NCBI Taxonomy" id="1682748"/>
    <lineage>
        <taxon>Bacteria</taxon>
        <taxon>Bacillati</taxon>
        <taxon>Actinomycetota</taxon>
        <taxon>Actinomycetes</taxon>
        <taxon>Streptosporangiales</taxon>
        <taxon>Streptosporangiaceae</taxon>
        <taxon>Streptosporangium</taxon>
    </lineage>
</organism>
<dbReference type="EMBL" id="JBHTHX010000551">
    <property type="protein sequence ID" value="MFD0886236.1"/>
    <property type="molecule type" value="Genomic_DNA"/>
</dbReference>
<accession>A0ABW3DTX0</accession>
<reference evidence="4" key="1">
    <citation type="journal article" date="2019" name="Int. J. Syst. Evol. Microbiol.">
        <title>The Global Catalogue of Microorganisms (GCM) 10K type strain sequencing project: providing services to taxonomists for standard genome sequencing and annotation.</title>
        <authorList>
            <consortium name="The Broad Institute Genomics Platform"/>
            <consortium name="The Broad Institute Genome Sequencing Center for Infectious Disease"/>
            <person name="Wu L."/>
            <person name="Ma J."/>
        </authorList>
    </citation>
    <scope>NUCLEOTIDE SEQUENCE [LARGE SCALE GENOMIC DNA]</scope>
    <source>
        <strain evidence="4">CCUG 62974</strain>
    </source>
</reference>